<dbReference type="InterPro" id="IPR036412">
    <property type="entry name" value="HAD-like_sf"/>
</dbReference>
<dbReference type="Gene3D" id="3.40.1110.10">
    <property type="entry name" value="Calcium-transporting ATPase, cytoplasmic domain N"/>
    <property type="match status" value="1"/>
</dbReference>
<dbReference type="GO" id="GO:0016887">
    <property type="term" value="F:ATP hydrolysis activity"/>
    <property type="evidence" value="ECO:0007669"/>
    <property type="project" value="InterPro"/>
</dbReference>
<evidence type="ECO:0000256" key="5">
    <source>
        <dbReference type="ARBA" id="ARBA00022967"/>
    </source>
</evidence>
<dbReference type="InterPro" id="IPR023214">
    <property type="entry name" value="HAD_sf"/>
</dbReference>
<keyword evidence="5" id="KW-1278">Translocase</keyword>
<name>A0A1X0QKF0_9MICR</name>
<feature type="transmembrane region" description="Helical" evidence="8">
    <location>
        <begin position="1001"/>
        <end position="1025"/>
    </location>
</feature>
<dbReference type="SFLD" id="SFLDS00003">
    <property type="entry name" value="Haloacid_Dehalogenase"/>
    <property type="match status" value="1"/>
</dbReference>
<proteinExistence type="predicted"/>
<comment type="subcellular location">
    <subcellularLocation>
        <location evidence="1">Membrane</location>
        <topology evidence="1">Multi-pass membrane protein</topology>
    </subcellularLocation>
</comment>
<dbReference type="InterPro" id="IPR059000">
    <property type="entry name" value="ATPase_P-type_domA"/>
</dbReference>
<dbReference type="Pfam" id="PF00122">
    <property type="entry name" value="E1-E2_ATPase"/>
    <property type="match status" value="1"/>
</dbReference>
<dbReference type="PANTHER" id="PTHR24092">
    <property type="entry name" value="PROBABLE PHOSPHOLIPID-TRANSPORTING ATPASE"/>
    <property type="match status" value="1"/>
</dbReference>
<organism evidence="12 13">
    <name type="scientific">Hepatospora eriocheir</name>
    <dbReference type="NCBI Taxonomy" id="1081669"/>
    <lineage>
        <taxon>Eukaryota</taxon>
        <taxon>Fungi</taxon>
        <taxon>Fungi incertae sedis</taxon>
        <taxon>Microsporidia</taxon>
        <taxon>Hepatosporidae</taxon>
        <taxon>Hepatospora</taxon>
    </lineage>
</organism>
<gene>
    <name evidence="12" type="primary">AT8A1</name>
    <name evidence="12" type="ORF">A0H76_2032</name>
</gene>
<evidence type="ECO:0000256" key="4">
    <source>
        <dbReference type="ARBA" id="ARBA00022842"/>
    </source>
</evidence>
<evidence type="ECO:0000256" key="6">
    <source>
        <dbReference type="ARBA" id="ARBA00022989"/>
    </source>
</evidence>
<evidence type="ECO:0000259" key="10">
    <source>
        <dbReference type="Pfam" id="PF16209"/>
    </source>
</evidence>
<protein>
    <submittedName>
        <fullName evidence="12">AT8A1</fullName>
    </submittedName>
</protein>
<feature type="transmembrane region" description="Helical" evidence="8">
    <location>
        <begin position="893"/>
        <end position="916"/>
    </location>
</feature>
<feature type="transmembrane region" description="Helical" evidence="8">
    <location>
        <begin position="928"/>
        <end position="947"/>
    </location>
</feature>
<dbReference type="SFLD" id="SFLDG00002">
    <property type="entry name" value="C1.7:_P-type_atpase_like"/>
    <property type="match status" value="1"/>
</dbReference>
<dbReference type="SUPFAM" id="SSF81660">
    <property type="entry name" value="Metal cation-transporting ATPase, ATP-binding domain N"/>
    <property type="match status" value="1"/>
</dbReference>
<dbReference type="GO" id="GO:0005886">
    <property type="term" value="C:plasma membrane"/>
    <property type="evidence" value="ECO:0007669"/>
    <property type="project" value="TreeGrafter"/>
</dbReference>
<evidence type="ECO:0000259" key="11">
    <source>
        <dbReference type="Pfam" id="PF16212"/>
    </source>
</evidence>
<evidence type="ECO:0000256" key="8">
    <source>
        <dbReference type="SAM" id="Phobius"/>
    </source>
</evidence>
<feature type="domain" description="P-type ATPase C-terminal" evidence="11">
    <location>
        <begin position="763"/>
        <end position="1023"/>
    </location>
</feature>
<keyword evidence="4" id="KW-0460">Magnesium</keyword>
<reference evidence="12 13" key="1">
    <citation type="journal article" date="2017" name="Environ. Microbiol.">
        <title>Decay of the glycolytic pathway and adaptation to intranuclear parasitism within Enterocytozoonidae microsporidia.</title>
        <authorList>
            <person name="Wiredu Boakye D."/>
            <person name="Jaroenlak P."/>
            <person name="Prachumwat A."/>
            <person name="Williams T.A."/>
            <person name="Bateman K.S."/>
            <person name="Itsathitphaisarn O."/>
            <person name="Sritunyalucksana K."/>
            <person name="Paszkiewicz K.H."/>
            <person name="Moore K.A."/>
            <person name="Stentiford G.D."/>
            <person name="Williams B.A."/>
        </authorList>
    </citation>
    <scope>NUCLEOTIDE SEQUENCE [LARGE SCALE GENOMIC DNA]</scope>
    <source>
        <strain evidence="13">canceri</strain>
    </source>
</reference>
<dbReference type="SFLD" id="SFLDF00027">
    <property type="entry name" value="p-type_atpase"/>
    <property type="match status" value="1"/>
</dbReference>
<evidence type="ECO:0000256" key="7">
    <source>
        <dbReference type="ARBA" id="ARBA00023136"/>
    </source>
</evidence>
<keyword evidence="3" id="KW-0479">Metal-binding</keyword>
<evidence type="ECO:0000259" key="9">
    <source>
        <dbReference type="Pfam" id="PF00122"/>
    </source>
</evidence>
<keyword evidence="2 8" id="KW-0812">Transmembrane</keyword>
<dbReference type="NCBIfam" id="TIGR01494">
    <property type="entry name" value="ATPase_P-type"/>
    <property type="match status" value="1"/>
</dbReference>
<dbReference type="EMBL" id="LTAI01000053">
    <property type="protein sequence ID" value="ORE00185.1"/>
    <property type="molecule type" value="Genomic_DNA"/>
</dbReference>
<feature type="transmembrane region" description="Helical" evidence="8">
    <location>
        <begin position="279"/>
        <end position="303"/>
    </location>
</feature>
<dbReference type="SUPFAM" id="SSF56784">
    <property type="entry name" value="HAD-like"/>
    <property type="match status" value="1"/>
</dbReference>
<sequence length="1037" mass="119321">MLNIDIENRKIISNANRVKTSKYNFITFLPHNLFDQLSKPSTFYFFVTLCLQFIPSISPFEPWDYLLAFSIVVGTSMIKDGLEDYQRHIEDHALNSRRTNLILKDLKLEETSVEKLNSGDIVLFEKNEQISADVILLKGYELNRETNKFECINHCFIETSNLDGETNLKKKAALVNENEHKALDDFRCDCIRNYKKNIKSIAIEEPNDSFTEFDCKIEINRDQRKDIKVGSVKNAILRGSILKNTSLIACLVINVGNHTKQAMSINTDKKSTSVFEQKINWTLGLVFGIYAVMLFSTTGYGAYYNSNLSTFEIIKFMASSYILYSYLVPLSLFLMIEICKIYHAYIISIDKDMFRDLDGTNVNSRCRNTAVIEDLGSIDYILTDKTGTLTENSMTLKLLHNFTTGQKNISNFLEEITTSNINNLSGENREKELFLLNMLICNSVEIYNDNYEGISQEELSILNLLKEHGYFFESRTPEKIILNLNGVKLKVYILSNLDFSSKRQRQSIICKINGKILLFTKGSDQKLLADSIDKNEDIADLDKKAKDYINNVNEYRTLVFKYKILSKEEYDEFKTNKQIAINLLNNQSMKISSNEKLKGKYEKYNNLELLDDVDDAFYKEIETNTIYVGSSLIEDKLSENIHSTLTMLRSSSIKLWMITGDKKETGVACAINSGLADNNDFFSMEGQQLVNRLENKEDLDEIFRISSIVVYRATPAQKGKIAKILRNLDKKILAIGDGNNDVAMLKIAHVGVGIIGKEGRQAVLNSDFALPTFSCLRRLILYHGRFNLLRYSKIVTNSFYKNLFFIIIQYLYNFYNGGTGYPFYKDSFMNYYNLIYTSMIPMSIGFFERDKEIFKSSNGIYWETIEEERAAQEYDFHAVKTYKHIQAYFTKPIILAHIIGGVLQSIILFFSIRFMFNDGISNSSGKMLQSPGESIIISTIIFLSVINSQYRIISFINKYSYIAVFLSFFFAIFFTFGLNGIDFLHMNIFESEIVPKVFTNVFTYFILAGGLILTYSLDTLFLLYIDNRIKKMQQSYK</sequence>
<keyword evidence="6 8" id="KW-1133">Transmembrane helix</keyword>
<dbReference type="PRINTS" id="PR00119">
    <property type="entry name" value="CATATPASE"/>
</dbReference>
<dbReference type="InterPro" id="IPR032631">
    <property type="entry name" value="P-type_ATPase_N"/>
</dbReference>
<dbReference type="SUPFAM" id="SSF81665">
    <property type="entry name" value="Calcium ATPase, transmembrane domain M"/>
    <property type="match status" value="1"/>
</dbReference>
<dbReference type="Pfam" id="PF16209">
    <property type="entry name" value="PhoLip_ATPase_N"/>
    <property type="match status" value="1"/>
</dbReference>
<dbReference type="PANTHER" id="PTHR24092:SF150">
    <property type="entry name" value="PHOSPHOLIPID-TRANSPORTING ATPASE"/>
    <property type="match status" value="1"/>
</dbReference>
<dbReference type="Pfam" id="PF16212">
    <property type="entry name" value="PhoLip_ATPase_C"/>
    <property type="match status" value="1"/>
</dbReference>
<dbReference type="GO" id="GO:0046872">
    <property type="term" value="F:metal ion binding"/>
    <property type="evidence" value="ECO:0007669"/>
    <property type="project" value="UniProtKB-KW"/>
</dbReference>
<dbReference type="SUPFAM" id="SSF81653">
    <property type="entry name" value="Calcium ATPase, transduction domain A"/>
    <property type="match status" value="1"/>
</dbReference>
<dbReference type="Proteomes" id="UP000192501">
    <property type="component" value="Unassembled WGS sequence"/>
</dbReference>
<dbReference type="Gene3D" id="2.70.150.10">
    <property type="entry name" value="Calcium-transporting ATPase, cytoplasmic transduction domain A"/>
    <property type="match status" value="1"/>
</dbReference>
<dbReference type="Gene3D" id="3.40.50.1000">
    <property type="entry name" value="HAD superfamily/HAD-like"/>
    <property type="match status" value="1"/>
</dbReference>
<dbReference type="InterPro" id="IPR023299">
    <property type="entry name" value="ATPase_P-typ_cyto_dom_N"/>
</dbReference>
<dbReference type="AlphaFoldDB" id="A0A1X0QKF0"/>
<dbReference type="InterPro" id="IPR018303">
    <property type="entry name" value="ATPase_P-typ_P_site"/>
</dbReference>
<dbReference type="Pfam" id="PF13246">
    <property type="entry name" value="Cation_ATPase"/>
    <property type="match status" value="1"/>
</dbReference>
<dbReference type="GO" id="GO:0045332">
    <property type="term" value="P:phospholipid translocation"/>
    <property type="evidence" value="ECO:0007669"/>
    <property type="project" value="TreeGrafter"/>
</dbReference>
<feature type="domain" description="P-type ATPase N-terminal" evidence="10">
    <location>
        <begin position="15"/>
        <end position="63"/>
    </location>
</feature>
<dbReference type="InterPro" id="IPR001757">
    <property type="entry name" value="P_typ_ATPase"/>
</dbReference>
<dbReference type="GO" id="GO:0140326">
    <property type="term" value="F:ATPase-coupled intramembrane lipid transporter activity"/>
    <property type="evidence" value="ECO:0007669"/>
    <property type="project" value="TreeGrafter"/>
</dbReference>
<dbReference type="VEuPathDB" id="MicrosporidiaDB:A0H76_2032"/>
<feature type="transmembrane region" description="Helical" evidence="8">
    <location>
        <begin position="828"/>
        <end position="847"/>
    </location>
</feature>
<accession>A0A1X0QKF0</accession>
<keyword evidence="7 8" id="KW-0472">Membrane</keyword>
<evidence type="ECO:0000256" key="2">
    <source>
        <dbReference type="ARBA" id="ARBA00022692"/>
    </source>
</evidence>
<comment type="caution">
    <text evidence="12">The sequence shown here is derived from an EMBL/GenBank/DDBJ whole genome shotgun (WGS) entry which is preliminary data.</text>
</comment>
<feature type="transmembrane region" description="Helical" evidence="8">
    <location>
        <begin position="959"/>
        <end position="981"/>
    </location>
</feature>
<evidence type="ECO:0000256" key="3">
    <source>
        <dbReference type="ARBA" id="ARBA00022723"/>
    </source>
</evidence>
<evidence type="ECO:0000256" key="1">
    <source>
        <dbReference type="ARBA" id="ARBA00004141"/>
    </source>
</evidence>
<dbReference type="InterPro" id="IPR032630">
    <property type="entry name" value="P_typ_ATPase_c"/>
</dbReference>
<evidence type="ECO:0000313" key="12">
    <source>
        <dbReference type="EMBL" id="ORE00185.1"/>
    </source>
</evidence>
<dbReference type="PROSITE" id="PS00154">
    <property type="entry name" value="ATPASE_E1_E2"/>
    <property type="match status" value="1"/>
</dbReference>
<feature type="domain" description="P-type ATPase A" evidence="9">
    <location>
        <begin position="97"/>
        <end position="141"/>
    </location>
</feature>
<dbReference type="GO" id="GO:0005524">
    <property type="term" value="F:ATP binding"/>
    <property type="evidence" value="ECO:0007669"/>
    <property type="project" value="InterPro"/>
</dbReference>
<dbReference type="InterPro" id="IPR008250">
    <property type="entry name" value="ATPase_P-typ_transduc_dom_A_sf"/>
</dbReference>
<feature type="transmembrane region" description="Helical" evidence="8">
    <location>
        <begin position="323"/>
        <end position="345"/>
    </location>
</feature>
<feature type="transmembrane region" description="Helical" evidence="8">
    <location>
        <begin position="799"/>
        <end position="816"/>
    </location>
</feature>
<dbReference type="Pfam" id="PF00702">
    <property type="entry name" value="Hydrolase"/>
    <property type="match status" value="1"/>
</dbReference>
<evidence type="ECO:0000313" key="13">
    <source>
        <dbReference type="Proteomes" id="UP000192501"/>
    </source>
</evidence>
<dbReference type="InterPro" id="IPR044492">
    <property type="entry name" value="P_typ_ATPase_HD_dom"/>
</dbReference>
<dbReference type="VEuPathDB" id="MicrosporidiaDB:HERIO_1538"/>
<dbReference type="InterPro" id="IPR023298">
    <property type="entry name" value="ATPase_P-typ_TM_dom_sf"/>
</dbReference>